<keyword evidence="3" id="KW-1185">Reference proteome</keyword>
<reference evidence="2" key="2">
    <citation type="journal article" date="2023" name="Microbiol Resour">
        <title>Decontamination and Annotation of the Draft Genome Sequence of the Oomycete Lagenidium giganteum ARSEF 373.</title>
        <authorList>
            <person name="Morgan W.R."/>
            <person name="Tartar A."/>
        </authorList>
    </citation>
    <scope>NUCLEOTIDE SEQUENCE</scope>
    <source>
        <strain evidence="2">ARSEF 373</strain>
    </source>
</reference>
<name>A0AAV2ZDR3_9STRA</name>
<evidence type="ECO:0000313" key="2">
    <source>
        <dbReference type="EMBL" id="DBA04110.1"/>
    </source>
</evidence>
<accession>A0AAV2ZDR3</accession>
<dbReference type="Proteomes" id="UP001146120">
    <property type="component" value="Unassembled WGS sequence"/>
</dbReference>
<feature type="compositionally biased region" description="Basic residues" evidence="1">
    <location>
        <begin position="47"/>
        <end position="59"/>
    </location>
</feature>
<proteinExistence type="predicted"/>
<protein>
    <submittedName>
        <fullName evidence="2">Uncharacterized protein</fullName>
    </submittedName>
</protein>
<comment type="caution">
    <text evidence="2">The sequence shown here is derived from an EMBL/GenBank/DDBJ whole genome shotgun (WGS) entry which is preliminary data.</text>
</comment>
<evidence type="ECO:0000256" key="1">
    <source>
        <dbReference type="SAM" id="MobiDB-lite"/>
    </source>
</evidence>
<organism evidence="2 3">
    <name type="scientific">Lagenidium giganteum</name>
    <dbReference type="NCBI Taxonomy" id="4803"/>
    <lineage>
        <taxon>Eukaryota</taxon>
        <taxon>Sar</taxon>
        <taxon>Stramenopiles</taxon>
        <taxon>Oomycota</taxon>
        <taxon>Peronosporomycetes</taxon>
        <taxon>Pythiales</taxon>
        <taxon>Pythiaceae</taxon>
    </lineage>
</organism>
<feature type="region of interest" description="Disordered" evidence="1">
    <location>
        <begin position="31"/>
        <end position="78"/>
    </location>
</feature>
<gene>
    <name evidence="2" type="ORF">N0F65_004218</name>
</gene>
<reference evidence="2" key="1">
    <citation type="submission" date="2022-11" db="EMBL/GenBank/DDBJ databases">
        <authorList>
            <person name="Morgan W.R."/>
            <person name="Tartar A."/>
        </authorList>
    </citation>
    <scope>NUCLEOTIDE SEQUENCE</scope>
    <source>
        <strain evidence="2">ARSEF 373</strain>
    </source>
</reference>
<dbReference type="AlphaFoldDB" id="A0AAV2ZDR3"/>
<evidence type="ECO:0000313" key="3">
    <source>
        <dbReference type="Proteomes" id="UP001146120"/>
    </source>
</evidence>
<sequence length="93" mass="10745">MPLLFMDELPRDFKDNVDLAAIAALMDESCDDSDHDGVAGGLPVVQRGKKKRNDRRKQRAPYAKKQQTQTKHEEKRLRRETNGLQLCLTMFKM</sequence>
<dbReference type="EMBL" id="DAKRPA010000011">
    <property type="protein sequence ID" value="DBA04110.1"/>
    <property type="molecule type" value="Genomic_DNA"/>
</dbReference>